<dbReference type="InterPro" id="IPR013137">
    <property type="entry name" value="Znf_TFIIB"/>
</dbReference>
<evidence type="ECO:0000313" key="3">
    <source>
        <dbReference type="EMBL" id="SVB70730.1"/>
    </source>
</evidence>
<dbReference type="SUPFAM" id="SSF57783">
    <property type="entry name" value="Zinc beta-ribbon"/>
    <property type="match status" value="1"/>
</dbReference>
<dbReference type="Gene3D" id="2.20.25.10">
    <property type="match status" value="1"/>
</dbReference>
<proteinExistence type="predicted"/>
<gene>
    <name evidence="3" type="ORF">METZ01_LOCUS223584</name>
</gene>
<dbReference type="AlphaFoldDB" id="A0A382G631"/>
<dbReference type="EMBL" id="UINC01053781">
    <property type="protein sequence ID" value="SVB70730.1"/>
    <property type="molecule type" value="Genomic_DNA"/>
</dbReference>
<accession>A0A382G631</accession>
<evidence type="ECO:0000256" key="1">
    <source>
        <dbReference type="SAM" id="MobiDB-lite"/>
    </source>
</evidence>
<sequence>MGLRPNNDNENDDGDERKCDNCGCKRLNVDDRRGEASCEDCGFVVESDHLAQDGAEIARGEQSQNTPTRQLGSERVRGGGTTARRLRRAEAKAIRKRGPSFLEETLWVLDGAVDGERTKAEAKELLKSFDEEESSLAKKRRKLLGARGKSRADVRAYKQQLYAAAAMKALNDEGRSNQAPQLAQRWDL</sequence>
<name>A0A382G631_9ZZZZ</name>
<feature type="domain" description="TFIIB-type" evidence="2">
    <location>
        <begin position="15"/>
        <end position="46"/>
    </location>
</feature>
<organism evidence="3">
    <name type="scientific">marine metagenome</name>
    <dbReference type="NCBI Taxonomy" id="408172"/>
    <lineage>
        <taxon>unclassified sequences</taxon>
        <taxon>metagenomes</taxon>
        <taxon>ecological metagenomes</taxon>
    </lineage>
</organism>
<evidence type="ECO:0000259" key="2">
    <source>
        <dbReference type="PROSITE" id="PS51134"/>
    </source>
</evidence>
<feature type="non-terminal residue" evidence="3">
    <location>
        <position position="188"/>
    </location>
</feature>
<feature type="region of interest" description="Disordered" evidence="1">
    <location>
        <begin position="55"/>
        <end position="91"/>
    </location>
</feature>
<reference evidence="3" key="1">
    <citation type="submission" date="2018-05" db="EMBL/GenBank/DDBJ databases">
        <authorList>
            <person name="Lanie J.A."/>
            <person name="Ng W.-L."/>
            <person name="Kazmierczak K.M."/>
            <person name="Andrzejewski T.M."/>
            <person name="Davidsen T.M."/>
            <person name="Wayne K.J."/>
            <person name="Tettelin H."/>
            <person name="Glass J.I."/>
            <person name="Rusch D."/>
            <person name="Podicherti R."/>
            <person name="Tsui H.-C.T."/>
            <person name="Winkler M.E."/>
        </authorList>
    </citation>
    <scope>NUCLEOTIDE SEQUENCE</scope>
</reference>
<dbReference type="PROSITE" id="PS51134">
    <property type="entry name" value="ZF_TFIIB"/>
    <property type="match status" value="1"/>
</dbReference>
<protein>
    <recommendedName>
        <fullName evidence="2">TFIIB-type domain-containing protein</fullName>
    </recommendedName>
</protein>
<feature type="compositionally biased region" description="Polar residues" evidence="1">
    <location>
        <begin position="61"/>
        <end position="71"/>
    </location>
</feature>